<dbReference type="EMBL" id="LLXL01001892">
    <property type="protein sequence ID" value="PKK62529.1"/>
    <property type="molecule type" value="Genomic_DNA"/>
</dbReference>
<proteinExistence type="predicted"/>
<dbReference type="VEuPathDB" id="FungiDB:RhiirA1_443007"/>
<gene>
    <name evidence="2" type="ORF">RhiirC2_870148</name>
</gene>
<feature type="signal peptide" evidence="1">
    <location>
        <begin position="1"/>
        <end position="20"/>
    </location>
</feature>
<accession>A0A2N1MLN6</accession>
<reference evidence="2 3" key="1">
    <citation type="submission" date="2016-04" db="EMBL/GenBank/DDBJ databases">
        <title>Genome analyses suggest a sexual origin of heterokaryosis in a supposedly ancient asexual fungus.</title>
        <authorList>
            <person name="Ropars J."/>
            <person name="Sedzielewska K."/>
            <person name="Noel J."/>
            <person name="Charron P."/>
            <person name="Farinelli L."/>
            <person name="Marton T."/>
            <person name="Kruger M."/>
            <person name="Pelin A."/>
            <person name="Brachmann A."/>
            <person name="Corradi N."/>
        </authorList>
    </citation>
    <scope>NUCLEOTIDE SEQUENCE [LARGE SCALE GENOMIC DNA]</scope>
    <source>
        <strain evidence="2 3">C2</strain>
    </source>
</reference>
<dbReference type="AlphaFoldDB" id="A0A2N1MLN6"/>
<evidence type="ECO:0000313" key="2">
    <source>
        <dbReference type="EMBL" id="PKK62529.1"/>
    </source>
</evidence>
<reference evidence="2 3" key="2">
    <citation type="submission" date="2017-10" db="EMBL/GenBank/DDBJ databases">
        <title>Extensive intraspecific genome diversity in a model arbuscular mycorrhizal fungus.</title>
        <authorList>
            <person name="Chen E.C.H."/>
            <person name="Morin E."/>
            <person name="Baudet D."/>
            <person name="Noel J."/>
            <person name="Ndikumana S."/>
            <person name="Charron P."/>
            <person name="St-Onge C."/>
            <person name="Giorgi J."/>
            <person name="Grigoriev I.V."/>
            <person name="Roux C."/>
            <person name="Martin F.M."/>
            <person name="Corradi N."/>
        </authorList>
    </citation>
    <scope>NUCLEOTIDE SEQUENCE [LARGE SCALE GENOMIC DNA]</scope>
    <source>
        <strain evidence="2 3">C2</strain>
    </source>
</reference>
<dbReference type="Proteomes" id="UP000233469">
    <property type="component" value="Unassembled WGS sequence"/>
</dbReference>
<dbReference type="VEuPathDB" id="FungiDB:FUN_009449"/>
<name>A0A2N1MLN6_9GLOM</name>
<evidence type="ECO:0000256" key="1">
    <source>
        <dbReference type="SAM" id="SignalP"/>
    </source>
</evidence>
<dbReference type="VEuPathDB" id="FungiDB:RhiirFUN_021245"/>
<keyword evidence="1" id="KW-0732">Signal</keyword>
<comment type="caution">
    <text evidence="2">The sequence shown here is derived from an EMBL/GenBank/DDBJ whole genome shotgun (WGS) entry which is preliminary data.</text>
</comment>
<organism evidence="2 3">
    <name type="scientific">Rhizophagus irregularis</name>
    <dbReference type="NCBI Taxonomy" id="588596"/>
    <lineage>
        <taxon>Eukaryota</taxon>
        <taxon>Fungi</taxon>
        <taxon>Fungi incertae sedis</taxon>
        <taxon>Mucoromycota</taxon>
        <taxon>Glomeromycotina</taxon>
        <taxon>Glomeromycetes</taxon>
        <taxon>Glomerales</taxon>
        <taxon>Glomeraceae</taxon>
        <taxon>Rhizophagus</taxon>
    </lineage>
</organism>
<sequence length="187" mass="20408">MRVFTLILILTLALGFLTTAESTYAIPKIFKDILVFQNEWDVVGPFMERQIPQYVQGAESFSQLKQLYGKALQAFSSGKNYAWRFKNLGLTDAIKTFDATNIELAIFKNIEKLSSNAVYSLADKIANALRYGVKVGGKPVEVTIEMIASEMGVAAQVEGASAIESAIIGISEEEAVSELVACIIVAE</sequence>
<evidence type="ECO:0000313" key="3">
    <source>
        <dbReference type="Proteomes" id="UP000233469"/>
    </source>
</evidence>
<feature type="chain" id="PRO_5014696798" evidence="1">
    <location>
        <begin position="21"/>
        <end position="187"/>
    </location>
</feature>
<protein>
    <submittedName>
        <fullName evidence="2">Uncharacterized protein</fullName>
    </submittedName>
</protein>